<dbReference type="InterPro" id="IPR049012">
    <property type="entry name" value="Mutator_transp_dom"/>
</dbReference>
<sequence length="304" mass="34661">MPSCPFVKKAYEINRRIVFISRLLGIGREGLNLLYGLMDIGQRLNKGTYDAAAKNIYTAPSAVFNIFNKKALNEEKEKNLENGKPADEKSKCVGHVQKRIGSCLRNKKKTEKLGGKGKLTDSLIKDLTIYYGLVIRRNSHFVDEMRKAILATFYHKCSTNEKPQHMSYPPRANSWCKLRRVEAINNLSEFNHDPSLHVETQKVIKPVYEDLSSENLLERCLSGHNQNNNKCLNSIIWRFAPKHLHTGSKTIESYAYLAAGIFNDGFITILKVMETMDIIIGQQCKMFADCAYERRLARAEIKIA</sequence>
<evidence type="ECO:0000313" key="3">
    <source>
        <dbReference type="Proteomes" id="UP000078492"/>
    </source>
</evidence>
<gene>
    <name evidence="2" type="ORF">ALC57_08557</name>
</gene>
<feature type="domain" description="Mutator-like transposase" evidence="1">
    <location>
        <begin position="88"/>
        <end position="176"/>
    </location>
</feature>
<dbReference type="Pfam" id="PF20700">
    <property type="entry name" value="Mutator"/>
    <property type="match status" value="1"/>
</dbReference>
<organism evidence="2 3">
    <name type="scientific">Trachymyrmex cornetzi</name>
    <dbReference type="NCBI Taxonomy" id="471704"/>
    <lineage>
        <taxon>Eukaryota</taxon>
        <taxon>Metazoa</taxon>
        <taxon>Ecdysozoa</taxon>
        <taxon>Arthropoda</taxon>
        <taxon>Hexapoda</taxon>
        <taxon>Insecta</taxon>
        <taxon>Pterygota</taxon>
        <taxon>Neoptera</taxon>
        <taxon>Endopterygota</taxon>
        <taxon>Hymenoptera</taxon>
        <taxon>Apocrita</taxon>
        <taxon>Aculeata</taxon>
        <taxon>Formicoidea</taxon>
        <taxon>Formicidae</taxon>
        <taxon>Myrmicinae</taxon>
        <taxon>Trachymyrmex</taxon>
    </lineage>
</organism>
<name>A0A151J708_9HYME</name>
<accession>A0A151J708</accession>
<dbReference type="EMBL" id="KQ979787">
    <property type="protein sequence ID" value="KYN19113.1"/>
    <property type="molecule type" value="Genomic_DNA"/>
</dbReference>
<proteinExistence type="predicted"/>
<dbReference type="AlphaFoldDB" id="A0A151J708"/>
<dbReference type="Proteomes" id="UP000078492">
    <property type="component" value="Unassembled WGS sequence"/>
</dbReference>
<keyword evidence="3" id="KW-1185">Reference proteome</keyword>
<protein>
    <recommendedName>
        <fullName evidence="1">Mutator-like transposase domain-containing protein</fullName>
    </recommendedName>
</protein>
<evidence type="ECO:0000313" key="2">
    <source>
        <dbReference type="EMBL" id="KYN19113.1"/>
    </source>
</evidence>
<evidence type="ECO:0000259" key="1">
    <source>
        <dbReference type="Pfam" id="PF20700"/>
    </source>
</evidence>
<reference evidence="2 3" key="1">
    <citation type="submission" date="2015-09" db="EMBL/GenBank/DDBJ databases">
        <title>Trachymyrmex cornetzi WGS genome.</title>
        <authorList>
            <person name="Nygaard S."/>
            <person name="Hu H."/>
            <person name="Boomsma J."/>
            <person name="Zhang G."/>
        </authorList>
    </citation>
    <scope>NUCLEOTIDE SEQUENCE [LARGE SCALE GENOMIC DNA]</scope>
    <source>
        <strain evidence="2">Tcor2-1</strain>
        <tissue evidence="2">Whole body</tissue>
    </source>
</reference>